<dbReference type="InterPro" id="IPR032675">
    <property type="entry name" value="LRR_dom_sf"/>
</dbReference>
<evidence type="ECO:0000256" key="2">
    <source>
        <dbReference type="ARBA" id="ARBA00022737"/>
    </source>
</evidence>
<gene>
    <name evidence="3" type="ORF">N306_00497</name>
</gene>
<dbReference type="STRING" id="30419.A0A091WIF9"/>
<keyword evidence="1" id="KW-0433">Leucine-rich repeat</keyword>
<dbReference type="EMBL" id="KK735703">
    <property type="protein sequence ID" value="KFR15437.1"/>
    <property type="molecule type" value="Genomic_DNA"/>
</dbReference>
<keyword evidence="4" id="KW-1185">Reference proteome</keyword>
<dbReference type="InterPro" id="IPR001611">
    <property type="entry name" value="Leu-rich_rpt"/>
</dbReference>
<dbReference type="GO" id="GO:0005886">
    <property type="term" value="C:plasma membrane"/>
    <property type="evidence" value="ECO:0007669"/>
    <property type="project" value="TreeGrafter"/>
</dbReference>
<name>A0A091WIF9_OPIHO</name>
<dbReference type="PANTHER" id="PTHR24369">
    <property type="entry name" value="ANTIGEN BSP, PUTATIVE-RELATED"/>
    <property type="match status" value="1"/>
</dbReference>
<reference evidence="3 4" key="1">
    <citation type="submission" date="2014-04" db="EMBL/GenBank/DDBJ databases">
        <title>Genome evolution of avian class.</title>
        <authorList>
            <person name="Zhang G."/>
            <person name="Li C."/>
        </authorList>
    </citation>
    <scope>NUCLEOTIDE SEQUENCE [LARGE SCALE GENOMIC DNA]</scope>
    <source>
        <strain evidence="3">BGI_N306</strain>
    </source>
</reference>
<proteinExistence type="predicted"/>
<accession>A0A091WIF9</accession>
<feature type="non-terminal residue" evidence="3">
    <location>
        <position position="1"/>
    </location>
</feature>
<sequence>SDCRWDGECSLNCSFTGISAVPEDTSQTAVTADFSYNNIKTFVCADGRNEDWVVKHLNLSHNLISELSLTACWNLPLLETLDLSGNAIRTLTLGRPTPARASRRQGPVHRLLPALKVLSAERNNLSRVPRGLGLLQSLQTVHLSSNGIRQIDREDFQSCSQLKDIALQNNRITKIHPDAFRDLSKLQVVDLRANALTAPLPQLLISLSFFQLEVDLSNNAW</sequence>
<dbReference type="AlphaFoldDB" id="A0A091WIF9"/>
<dbReference type="SUPFAM" id="SSF52058">
    <property type="entry name" value="L domain-like"/>
    <property type="match status" value="1"/>
</dbReference>
<keyword evidence="2" id="KW-0677">Repeat</keyword>
<evidence type="ECO:0000256" key="1">
    <source>
        <dbReference type="ARBA" id="ARBA00022614"/>
    </source>
</evidence>
<dbReference type="Proteomes" id="UP000053605">
    <property type="component" value="Unassembled WGS sequence"/>
</dbReference>
<dbReference type="InterPro" id="IPR050541">
    <property type="entry name" value="LRR_TM_domain-containing"/>
</dbReference>
<dbReference type="PANTHER" id="PTHR24369:SF213">
    <property type="entry name" value="INSULIN LIKE GROWTH FACTOR BINDING PROTEIN ACID LABILE SUBUNIT"/>
    <property type="match status" value="1"/>
</dbReference>
<dbReference type="PhylomeDB" id="A0A091WIF9"/>
<feature type="non-terminal residue" evidence="3">
    <location>
        <position position="221"/>
    </location>
</feature>
<evidence type="ECO:0000313" key="3">
    <source>
        <dbReference type="EMBL" id="KFR15437.1"/>
    </source>
</evidence>
<evidence type="ECO:0000313" key="4">
    <source>
        <dbReference type="Proteomes" id="UP000053605"/>
    </source>
</evidence>
<dbReference type="InterPro" id="IPR003591">
    <property type="entry name" value="Leu-rich_rpt_typical-subtyp"/>
</dbReference>
<protein>
    <submittedName>
        <fullName evidence="3">Leucine-rich repeat-containing protein 66</fullName>
    </submittedName>
</protein>
<dbReference type="SMART" id="SM00369">
    <property type="entry name" value="LRR_TYP"/>
    <property type="match status" value="6"/>
</dbReference>
<organism evidence="3 4">
    <name type="scientific">Opisthocomus hoazin</name>
    <name type="common">Hoatzin</name>
    <name type="synonym">Phasianus hoazin</name>
    <dbReference type="NCBI Taxonomy" id="30419"/>
    <lineage>
        <taxon>Eukaryota</taxon>
        <taxon>Metazoa</taxon>
        <taxon>Chordata</taxon>
        <taxon>Craniata</taxon>
        <taxon>Vertebrata</taxon>
        <taxon>Euteleostomi</taxon>
        <taxon>Archelosauria</taxon>
        <taxon>Archosauria</taxon>
        <taxon>Dinosauria</taxon>
        <taxon>Saurischia</taxon>
        <taxon>Theropoda</taxon>
        <taxon>Coelurosauria</taxon>
        <taxon>Aves</taxon>
        <taxon>Neognathae</taxon>
        <taxon>Neoaves</taxon>
        <taxon>Opisthocomiformes</taxon>
        <taxon>Opisthocomidae</taxon>
        <taxon>Opisthocomus</taxon>
    </lineage>
</organism>
<dbReference type="Pfam" id="PF13855">
    <property type="entry name" value="LRR_8"/>
    <property type="match status" value="2"/>
</dbReference>
<dbReference type="Gene3D" id="3.80.10.10">
    <property type="entry name" value="Ribonuclease Inhibitor"/>
    <property type="match status" value="1"/>
</dbReference>